<dbReference type="InterPro" id="IPR050508">
    <property type="entry name" value="Methyltransf_Superfamily"/>
</dbReference>
<dbReference type="AlphaFoldDB" id="A0A1U7IZV5"/>
<dbReference type="RefSeq" id="WP_073610563.1">
    <property type="nucleotide sequence ID" value="NZ_MRCG01000021.1"/>
</dbReference>
<evidence type="ECO:0000313" key="4">
    <source>
        <dbReference type="Proteomes" id="UP000185557"/>
    </source>
</evidence>
<dbReference type="GO" id="GO:0032259">
    <property type="term" value="P:methylation"/>
    <property type="evidence" value="ECO:0007669"/>
    <property type="project" value="UniProtKB-KW"/>
</dbReference>
<sequence>MTTQSKTLFEQFLAPIFSHLVDRDALIRLRDSIDWEAGVAQFTNPQVVYPNYYKTSNFHGIKNGYLNVDAALTYDPITQYVLPPGETWVRESLIKAVNGEPRRILDLGCGTGTTTLMLKRRFPNAEVMGLDLSPQMLVMADHKAQAAAITVAFRHGNAMATGLPAASFDVVCATLLFHETPPAVAKTILSEAFRLLTPGGQMLVLDGNQRTLRASDWLSTIFEEPFIRDYGQGNVDAWLGYAGFERVRTEDVFWLNQLSHGRKPLPVADRIEQPEGDSAAERFAKRQSDDLPLPQPA</sequence>
<organism evidence="3 4">
    <name type="scientific">Phormidium tenue NIES-30</name>
    <dbReference type="NCBI Taxonomy" id="549789"/>
    <lineage>
        <taxon>Bacteria</taxon>
        <taxon>Bacillati</taxon>
        <taxon>Cyanobacteriota</taxon>
        <taxon>Cyanophyceae</taxon>
        <taxon>Oscillatoriophycideae</taxon>
        <taxon>Oscillatoriales</taxon>
        <taxon>Oscillatoriaceae</taxon>
        <taxon>Phormidium</taxon>
    </lineage>
</organism>
<comment type="caution">
    <text evidence="3">The sequence shown here is derived from an EMBL/GenBank/DDBJ whole genome shotgun (WGS) entry which is preliminary data.</text>
</comment>
<reference evidence="3 4" key="1">
    <citation type="submission" date="2016-11" db="EMBL/GenBank/DDBJ databases">
        <title>Draft Genome Sequences of Nine Cyanobacterial Strains from Diverse Habitats.</title>
        <authorList>
            <person name="Zhu T."/>
            <person name="Hou S."/>
            <person name="Lu X."/>
            <person name="Hess W.R."/>
        </authorList>
    </citation>
    <scope>NUCLEOTIDE SEQUENCE [LARGE SCALE GENOMIC DNA]</scope>
    <source>
        <strain evidence="3 4">NIES-30</strain>
    </source>
</reference>
<evidence type="ECO:0000256" key="1">
    <source>
        <dbReference type="SAM" id="MobiDB-lite"/>
    </source>
</evidence>
<keyword evidence="3" id="KW-0489">Methyltransferase</keyword>
<dbReference type="Proteomes" id="UP000185557">
    <property type="component" value="Unassembled WGS sequence"/>
</dbReference>
<gene>
    <name evidence="3" type="ORF">NIES30_21770</name>
</gene>
<dbReference type="STRING" id="549789.NIES30_21770"/>
<dbReference type="InterPro" id="IPR029063">
    <property type="entry name" value="SAM-dependent_MTases_sf"/>
</dbReference>
<dbReference type="GO" id="GO:0008168">
    <property type="term" value="F:methyltransferase activity"/>
    <property type="evidence" value="ECO:0007669"/>
    <property type="project" value="UniProtKB-KW"/>
</dbReference>
<keyword evidence="4" id="KW-1185">Reference proteome</keyword>
<proteinExistence type="predicted"/>
<dbReference type="InterPro" id="IPR041698">
    <property type="entry name" value="Methyltransf_25"/>
</dbReference>
<feature type="domain" description="Methyltransferase" evidence="2">
    <location>
        <begin position="104"/>
        <end position="200"/>
    </location>
</feature>
<dbReference type="CDD" id="cd02440">
    <property type="entry name" value="AdoMet_MTases"/>
    <property type="match status" value="1"/>
</dbReference>
<feature type="region of interest" description="Disordered" evidence="1">
    <location>
        <begin position="266"/>
        <end position="297"/>
    </location>
</feature>
<evidence type="ECO:0000313" key="3">
    <source>
        <dbReference type="EMBL" id="OKH44646.1"/>
    </source>
</evidence>
<dbReference type="SUPFAM" id="SSF53335">
    <property type="entry name" value="S-adenosyl-L-methionine-dependent methyltransferases"/>
    <property type="match status" value="1"/>
</dbReference>
<dbReference type="OrthoDB" id="505670at2"/>
<dbReference type="Pfam" id="PF13649">
    <property type="entry name" value="Methyltransf_25"/>
    <property type="match status" value="1"/>
</dbReference>
<dbReference type="EMBL" id="MRCG01000021">
    <property type="protein sequence ID" value="OKH44646.1"/>
    <property type="molecule type" value="Genomic_DNA"/>
</dbReference>
<feature type="compositionally biased region" description="Basic and acidic residues" evidence="1">
    <location>
        <begin position="269"/>
        <end position="289"/>
    </location>
</feature>
<accession>A0A1U7IZV5</accession>
<evidence type="ECO:0000259" key="2">
    <source>
        <dbReference type="Pfam" id="PF13649"/>
    </source>
</evidence>
<dbReference type="PANTHER" id="PTHR42912">
    <property type="entry name" value="METHYLTRANSFERASE"/>
    <property type="match status" value="1"/>
</dbReference>
<keyword evidence="3" id="KW-0808">Transferase</keyword>
<protein>
    <submittedName>
        <fullName evidence="3">Methyltransferase type 11</fullName>
    </submittedName>
</protein>
<dbReference type="Gene3D" id="3.40.50.150">
    <property type="entry name" value="Vaccinia Virus protein VP39"/>
    <property type="match status" value="1"/>
</dbReference>
<name>A0A1U7IZV5_9CYAN</name>